<feature type="chain" id="PRO_5046763924" description="Outer membrane protein beta-barrel domain-containing protein" evidence="1">
    <location>
        <begin position="21"/>
        <end position="282"/>
    </location>
</feature>
<sequence length="282" mass="32541">MKKNILVLAILFFSTLTVLGQQNKKFSKKNKVVNKGKFFVYWGWNWSSYTDSDIRFKGKDYDFTLSDVKAQDRPTKFSVNNYFNPGNITIPQNNYRIGYFFKENYTISIGVDHMKYVVNNDQNVTINGNINIGNAKYDGTYNNQNIQLTEDFLRFEHTDGLNYVNVEVKRFDNIDHWFGLDLKNLQINLTEGIGVGGLYPRTDTSLLGKERHDNFHLSGWGVSVGAGLNITFLKHFYIQSDYKIGYINMPDIKTSLSSADSASQSFYFFENNILIGGRFRIF</sequence>
<gene>
    <name evidence="2" type="ORF">WG950_00145</name>
</gene>
<name>A0ABZ2TRE8_9FLAO</name>
<feature type="signal peptide" evidence="1">
    <location>
        <begin position="1"/>
        <end position="20"/>
    </location>
</feature>
<evidence type="ECO:0000313" key="3">
    <source>
        <dbReference type="Proteomes" id="UP001491088"/>
    </source>
</evidence>
<dbReference type="RefSeq" id="WP_340933263.1">
    <property type="nucleotide sequence ID" value="NZ_CP150496.1"/>
</dbReference>
<keyword evidence="3" id="KW-1185">Reference proteome</keyword>
<organism evidence="2 3">
    <name type="scientific">Polaribacter marinaquae</name>
    <dbReference type="NCBI Taxonomy" id="1642819"/>
    <lineage>
        <taxon>Bacteria</taxon>
        <taxon>Pseudomonadati</taxon>
        <taxon>Bacteroidota</taxon>
        <taxon>Flavobacteriia</taxon>
        <taxon>Flavobacteriales</taxon>
        <taxon>Flavobacteriaceae</taxon>
    </lineage>
</organism>
<evidence type="ECO:0000256" key="1">
    <source>
        <dbReference type="SAM" id="SignalP"/>
    </source>
</evidence>
<reference evidence="2 3" key="1">
    <citation type="submission" date="2024-03" db="EMBL/GenBank/DDBJ databases">
        <authorList>
            <person name="Cao K."/>
        </authorList>
    </citation>
    <scope>NUCLEOTIDE SEQUENCE [LARGE SCALE GENOMIC DNA]</scope>
    <source>
        <strain evidence="2 3">MCCC 1K00696</strain>
    </source>
</reference>
<protein>
    <recommendedName>
        <fullName evidence="4">Outer membrane protein beta-barrel domain-containing protein</fullName>
    </recommendedName>
</protein>
<proteinExistence type="predicted"/>
<accession>A0ABZ2TRE8</accession>
<evidence type="ECO:0008006" key="4">
    <source>
        <dbReference type="Google" id="ProtNLM"/>
    </source>
</evidence>
<evidence type="ECO:0000313" key="2">
    <source>
        <dbReference type="EMBL" id="WYW55675.1"/>
    </source>
</evidence>
<keyword evidence="1" id="KW-0732">Signal</keyword>
<dbReference type="EMBL" id="CP150496">
    <property type="protein sequence ID" value="WYW55675.1"/>
    <property type="molecule type" value="Genomic_DNA"/>
</dbReference>
<dbReference type="Proteomes" id="UP001491088">
    <property type="component" value="Chromosome"/>
</dbReference>